<dbReference type="PANTHER" id="PTHR30026">
    <property type="entry name" value="OUTER MEMBRANE PROTEIN TOLC"/>
    <property type="match status" value="1"/>
</dbReference>
<dbReference type="SUPFAM" id="SSF56954">
    <property type="entry name" value="Outer membrane efflux proteins (OEP)"/>
    <property type="match status" value="1"/>
</dbReference>
<dbReference type="RefSeq" id="WP_386809164.1">
    <property type="nucleotide sequence ID" value="NZ_JBHTMV010000004.1"/>
</dbReference>
<dbReference type="InterPro" id="IPR051906">
    <property type="entry name" value="TolC-like"/>
</dbReference>
<dbReference type="Pfam" id="PF02321">
    <property type="entry name" value="OEP"/>
    <property type="match status" value="1"/>
</dbReference>
<comment type="caution">
    <text evidence="9">The sequence shown here is derived from an EMBL/GenBank/DDBJ whole genome shotgun (WGS) entry which is preliminary data.</text>
</comment>
<proteinExistence type="inferred from homology"/>
<evidence type="ECO:0000256" key="7">
    <source>
        <dbReference type="ARBA" id="ARBA00023237"/>
    </source>
</evidence>
<evidence type="ECO:0000256" key="3">
    <source>
        <dbReference type="ARBA" id="ARBA00022448"/>
    </source>
</evidence>
<evidence type="ECO:0000256" key="6">
    <source>
        <dbReference type="ARBA" id="ARBA00023136"/>
    </source>
</evidence>
<comment type="subcellular location">
    <subcellularLocation>
        <location evidence="1">Cell outer membrane</location>
    </subcellularLocation>
</comment>
<gene>
    <name evidence="9" type="ORF">ACFQ5N_08990</name>
</gene>
<evidence type="ECO:0000256" key="4">
    <source>
        <dbReference type="ARBA" id="ARBA00022452"/>
    </source>
</evidence>
<dbReference type="PANTHER" id="PTHR30026:SF20">
    <property type="entry name" value="OUTER MEMBRANE PROTEIN TOLC"/>
    <property type="match status" value="1"/>
</dbReference>
<organism evidence="9 10">
    <name type="scientific">Lutibacter holmesii</name>
    <dbReference type="NCBI Taxonomy" id="1137985"/>
    <lineage>
        <taxon>Bacteria</taxon>
        <taxon>Pseudomonadati</taxon>
        <taxon>Bacteroidota</taxon>
        <taxon>Flavobacteriia</taxon>
        <taxon>Flavobacteriales</taxon>
        <taxon>Flavobacteriaceae</taxon>
        <taxon>Lutibacter</taxon>
    </lineage>
</organism>
<keyword evidence="5" id="KW-0812">Transmembrane</keyword>
<dbReference type="Gene3D" id="1.20.1600.10">
    <property type="entry name" value="Outer membrane efflux proteins (OEP)"/>
    <property type="match status" value="1"/>
</dbReference>
<evidence type="ECO:0000256" key="1">
    <source>
        <dbReference type="ARBA" id="ARBA00004442"/>
    </source>
</evidence>
<feature type="signal peptide" evidence="8">
    <location>
        <begin position="1"/>
        <end position="18"/>
    </location>
</feature>
<reference evidence="10" key="1">
    <citation type="journal article" date="2019" name="Int. J. Syst. Evol. Microbiol.">
        <title>The Global Catalogue of Microorganisms (GCM) 10K type strain sequencing project: providing services to taxonomists for standard genome sequencing and annotation.</title>
        <authorList>
            <consortium name="The Broad Institute Genomics Platform"/>
            <consortium name="The Broad Institute Genome Sequencing Center for Infectious Disease"/>
            <person name="Wu L."/>
            <person name="Ma J."/>
        </authorList>
    </citation>
    <scope>NUCLEOTIDE SEQUENCE [LARGE SCALE GENOMIC DNA]</scope>
    <source>
        <strain evidence="10">CCUG 62221</strain>
    </source>
</reference>
<comment type="similarity">
    <text evidence="2">Belongs to the outer membrane factor (OMF) (TC 1.B.17) family.</text>
</comment>
<dbReference type="InterPro" id="IPR003423">
    <property type="entry name" value="OMP_efflux"/>
</dbReference>
<keyword evidence="3" id="KW-0813">Transport</keyword>
<name>A0ABW3WNG7_9FLAO</name>
<dbReference type="Proteomes" id="UP001597241">
    <property type="component" value="Unassembled WGS sequence"/>
</dbReference>
<keyword evidence="8" id="KW-0732">Signal</keyword>
<evidence type="ECO:0000256" key="5">
    <source>
        <dbReference type="ARBA" id="ARBA00022692"/>
    </source>
</evidence>
<keyword evidence="6" id="KW-0472">Membrane</keyword>
<evidence type="ECO:0000256" key="2">
    <source>
        <dbReference type="ARBA" id="ARBA00007613"/>
    </source>
</evidence>
<dbReference type="EMBL" id="JBHTMV010000004">
    <property type="protein sequence ID" value="MFD1293969.1"/>
    <property type="molecule type" value="Genomic_DNA"/>
</dbReference>
<sequence>MKRLFIILSFLTFGVSFAQEVTNILTLEEYLGYVKKYHPVVKQAQLITSESETKLLKSRGAFDPKLEVDYSRKKFKNTTYYDKLNASFKIPTWYGVQFKANYENNEGVYLNPEYKTPEDGLYSLGVSVSLAKGLLTNNRMATLKQAKLYVKQAEAKQKIAVNEVLYAAITSYFNWLKNYQAKLIYTNYMQNANERLQNVKISFIEGDKPAIDTLEASINYKSRLVDLEKAKIGYLKSKLELSNYLWLDNNLPLELEEKMIPDSLTITKIDLVLNSSILNIDDELVNNNPKLQALELKKESLILDKRLKSNNLLPKVDLEYNFLSSDYENTDSFNTANYKTGLNMSFPLFLRKERGDLKLAKLKLQDVEFDISANRVSIKNKIESTQQEIISYSKQYTILNDLVKDYKQLVHKEDRRFMLGEGSLFLVNYREVKLIESQLKKIESEYKLFNSKSNLLRILTAL</sequence>
<feature type="chain" id="PRO_5047502022" evidence="8">
    <location>
        <begin position="19"/>
        <end position="462"/>
    </location>
</feature>
<keyword evidence="4" id="KW-1134">Transmembrane beta strand</keyword>
<evidence type="ECO:0000313" key="10">
    <source>
        <dbReference type="Proteomes" id="UP001597241"/>
    </source>
</evidence>
<evidence type="ECO:0000256" key="8">
    <source>
        <dbReference type="SAM" id="SignalP"/>
    </source>
</evidence>
<keyword evidence="7" id="KW-0998">Cell outer membrane</keyword>
<evidence type="ECO:0000313" key="9">
    <source>
        <dbReference type="EMBL" id="MFD1293969.1"/>
    </source>
</evidence>
<protein>
    <submittedName>
        <fullName evidence="9">TolC family protein</fullName>
    </submittedName>
</protein>
<accession>A0ABW3WNG7</accession>
<keyword evidence="10" id="KW-1185">Reference proteome</keyword>